<dbReference type="EMBL" id="JAZDQJ010000018">
    <property type="protein sequence ID" value="MEE1934851.1"/>
    <property type="molecule type" value="Genomic_DNA"/>
</dbReference>
<gene>
    <name evidence="2" type="ORF">V0R50_16600</name>
</gene>
<dbReference type="InterPro" id="IPR037053">
    <property type="entry name" value="Phage_tail_collar_dom_sf"/>
</dbReference>
<evidence type="ECO:0000313" key="3">
    <source>
        <dbReference type="Proteomes" id="UP001335100"/>
    </source>
</evidence>
<dbReference type="Gene3D" id="3.90.1340.10">
    <property type="entry name" value="Phage tail collar domain"/>
    <property type="match status" value="1"/>
</dbReference>
<keyword evidence="3" id="KW-1185">Reference proteome</keyword>
<dbReference type="Proteomes" id="UP001335100">
    <property type="component" value="Unassembled WGS sequence"/>
</dbReference>
<reference evidence="2 3" key="1">
    <citation type="submission" date="2024-01" db="EMBL/GenBank/DDBJ databases">
        <title>Unpublished Manusciprt.</title>
        <authorList>
            <person name="Duman M."/>
            <person name="Valdes E.G."/>
            <person name="Ajmi N."/>
            <person name="Altun S."/>
            <person name="Saticioglu I.B."/>
        </authorList>
    </citation>
    <scope>NUCLEOTIDE SEQUENCE [LARGE SCALE GENOMIC DNA]</scope>
    <source>
        <strain evidence="2 3">148P</strain>
    </source>
</reference>
<dbReference type="InterPro" id="IPR011083">
    <property type="entry name" value="Phage_tail_collar_dom"/>
</dbReference>
<accession>A0ABU7HTI1</accession>
<feature type="domain" description="Phage tail collar" evidence="1">
    <location>
        <begin position="7"/>
        <end position="63"/>
    </location>
</feature>
<dbReference type="Pfam" id="PF07484">
    <property type="entry name" value="Collar"/>
    <property type="match status" value="1"/>
</dbReference>
<sequence length="180" mass="18406">MAFPFVGEIKMFGGSYAPNGYALCNGQLLPVAQNKALYSVLGTQFGGDGVNTVGLPNFNGRSPVGTGTLEGNPVAFTQASTGGAETATLTTANMPGHNHTLYISTGEGDSDSPMGNFLATANDGSGNQLLIYGSQSSGSMVPMSPMSISTTGGSQPFNVRNPYLVVTFIVAVIGVEPQKS</sequence>
<proteinExistence type="predicted"/>
<name>A0ABU7HTI1_9PSED</name>
<evidence type="ECO:0000313" key="2">
    <source>
        <dbReference type="EMBL" id="MEE1934851.1"/>
    </source>
</evidence>
<dbReference type="RefSeq" id="WP_330075607.1">
    <property type="nucleotide sequence ID" value="NZ_JAZDQJ010000018.1"/>
</dbReference>
<organism evidence="2 3">
    <name type="scientific">Pseudomonas ulcerans</name>
    <dbReference type="NCBI Taxonomy" id="3115852"/>
    <lineage>
        <taxon>Bacteria</taxon>
        <taxon>Pseudomonadati</taxon>
        <taxon>Pseudomonadota</taxon>
        <taxon>Gammaproteobacteria</taxon>
        <taxon>Pseudomonadales</taxon>
        <taxon>Pseudomonadaceae</taxon>
        <taxon>Pseudomonas</taxon>
    </lineage>
</organism>
<comment type="caution">
    <text evidence="2">The sequence shown here is derived from an EMBL/GenBank/DDBJ whole genome shotgun (WGS) entry which is preliminary data.</text>
</comment>
<evidence type="ECO:0000259" key="1">
    <source>
        <dbReference type="Pfam" id="PF07484"/>
    </source>
</evidence>
<dbReference type="SUPFAM" id="SSF88874">
    <property type="entry name" value="Receptor-binding domain of short tail fibre protein gp12"/>
    <property type="match status" value="1"/>
</dbReference>
<protein>
    <submittedName>
        <fullName evidence="2">Tail fiber protein</fullName>
    </submittedName>
</protein>